<dbReference type="Pfam" id="PF01135">
    <property type="entry name" value="PCMT"/>
    <property type="match status" value="1"/>
</dbReference>
<evidence type="ECO:0000256" key="1">
    <source>
        <dbReference type="ARBA" id="ARBA00004496"/>
    </source>
</evidence>
<reference evidence="9 10" key="1">
    <citation type="submission" date="2019-05" db="EMBL/GenBank/DDBJ databases">
        <title>Draft Genome of Bradyrhizobium elkanii strain SEMIA 938, Used in Commercial Inoculants for Lupinus spp. in Brazil.</title>
        <authorList>
            <person name="Hungria M."/>
            <person name="Delamuta J.R.M."/>
            <person name="Ribeiro R.A."/>
            <person name="Nogueira M.A."/>
        </authorList>
    </citation>
    <scope>NUCLEOTIDE SEQUENCE [LARGE SCALE GENOMIC DNA]</scope>
    <source>
        <strain evidence="9 10">Semia 938</strain>
    </source>
</reference>
<evidence type="ECO:0000256" key="3">
    <source>
        <dbReference type="ARBA" id="ARBA00022490"/>
    </source>
</evidence>
<dbReference type="GO" id="GO:0004719">
    <property type="term" value="F:protein-L-isoaspartate (D-aspartate) O-methyltransferase activity"/>
    <property type="evidence" value="ECO:0007669"/>
    <property type="project" value="UniProtKB-UniRule"/>
</dbReference>
<dbReference type="GO" id="GO:0030091">
    <property type="term" value="P:protein repair"/>
    <property type="evidence" value="ECO:0007669"/>
    <property type="project" value="UniProtKB-UniRule"/>
</dbReference>
<comment type="similarity">
    <text evidence="2 7">Belongs to the methyltransferase superfamily. L-isoaspartyl/D-aspartyl protein methyltransferase family.</text>
</comment>
<evidence type="ECO:0000256" key="8">
    <source>
        <dbReference type="SAM" id="MobiDB-lite"/>
    </source>
</evidence>
<dbReference type="FunFam" id="3.40.50.150:FF:000010">
    <property type="entry name" value="Protein-L-isoaspartate O-methyltransferase"/>
    <property type="match status" value="1"/>
</dbReference>
<dbReference type="GO" id="GO:0032259">
    <property type="term" value="P:methylation"/>
    <property type="evidence" value="ECO:0007669"/>
    <property type="project" value="UniProtKB-KW"/>
</dbReference>
<proteinExistence type="inferred from homology"/>
<evidence type="ECO:0000313" key="10">
    <source>
        <dbReference type="Proteomes" id="UP000305095"/>
    </source>
</evidence>
<keyword evidence="6 7" id="KW-0949">S-adenosyl-L-methionine</keyword>
<name>A0A4U6S215_BRAEL</name>
<dbReference type="NCBIfam" id="TIGR00080">
    <property type="entry name" value="pimt"/>
    <property type="match status" value="1"/>
</dbReference>
<comment type="catalytic activity">
    <reaction evidence="7">
        <text>[protein]-L-isoaspartate + S-adenosyl-L-methionine = [protein]-L-isoaspartate alpha-methyl ester + S-adenosyl-L-homocysteine</text>
        <dbReference type="Rhea" id="RHEA:12705"/>
        <dbReference type="Rhea" id="RHEA-COMP:12143"/>
        <dbReference type="Rhea" id="RHEA-COMP:12144"/>
        <dbReference type="ChEBI" id="CHEBI:57856"/>
        <dbReference type="ChEBI" id="CHEBI:59789"/>
        <dbReference type="ChEBI" id="CHEBI:90596"/>
        <dbReference type="ChEBI" id="CHEBI:90598"/>
        <dbReference type="EC" id="2.1.1.77"/>
    </reaction>
</comment>
<dbReference type="EMBL" id="SZZP01000007">
    <property type="protein sequence ID" value="TKV81190.1"/>
    <property type="molecule type" value="Genomic_DNA"/>
</dbReference>
<dbReference type="CDD" id="cd02440">
    <property type="entry name" value="AdoMet_MTases"/>
    <property type="match status" value="1"/>
</dbReference>
<dbReference type="SUPFAM" id="SSF159501">
    <property type="entry name" value="EreA/ChaN-like"/>
    <property type="match status" value="1"/>
</dbReference>
<dbReference type="GO" id="GO:0005737">
    <property type="term" value="C:cytoplasm"/>
    <property type="evidence" value="ECO:0007669"/>
    <property type="project" value="UniProtKB-SubCell"/>
</dbReference>
<dbReference type="RefSeq" id="WP_137478708.1">
    <property type="nucleotide sequence ID" value="NZ_SZZP01000007.1"/>
</dbReference>
<protein>
    <recommendedName>
        <fullName evidence="7">Protein-L-isoaspartate O-methyltransferase</fullName>
        <ecNumber evidence="7">2.1.1.77</ecNumber>
    </recommendedName>
    <alternativeName>
        <fullName evidence="7">L-isoaspartyl protein carboxyl methyltransferase</fullName>
    </alternativeName>
    <alternativeName>
        <fullName evidence="7">Protein L-isoaspartyl methyltransferase</fullName>
    </alternativeName>
    <alternativeName>
        <fullName evidence="7">Protein-beta-aspartate methyltransferase</fullName>
        <shortName evidence="7">PIMT</shortName>
    </alternativeName>
</protein>
<dbReference type="AlphaFoldDB" id="A0A4U6S215"/>
<gene>
    <name evidence="7" type="primary">pcm</name>
    <name evidence="9" type="ORF">FDV58_13790</name>
</gene>
<evidence type="ECO:0000256" key="7">
    <source>
        <dbReference type="HAMAP-Rule" id="MF_00090"/>
    </source>
</evidence>
<keyword evidence="3 7" id="KW-0963">Cytoplasm</keyword>
<dbReference type="Gene3D" id="3.40.1660.10">
    <property type="entry name" value="EreA-like (biosynthetic domain)"/>
    <property type="match status" value="1"/>
</dbReference>
<dbReference type="Proteomes" id="UP000305095">
    <property type="component" value="Unassembled WGS sequence"/>
</dbReference>
<comment type="subcellular location">
    <subcellularLocation>
        <location evidence="1 7">Cytoplasm</location>
    </subcellularLocation>
</comment>
<keyword evidence="5 7" id="KW-0808">Transferase</keyword>
<sequence>MGVLTSTPARSGDETSFPSRRKTMVERDIAARGVRDELVLEAMRKVPRELFLPKNLQEFAYEDAPLPIAGDQTISQPYIVAFMVEALMLRGGEKVLEIGAGSGYAAAVLSEIAANVYTVERLGPLAETAARTLADLGYDNVHVLHGDGTRGWPDHAPYDAIIVAAGGPQIPESLKEQLKIGGRLVMPVGSDQRSQELVRVTRVSANEYRSEDIADVRFVPLIGEEGWPTVKNDGRMPSRRAPRPVSSEREMLVRNLADAAEPFASIEAADLNPLMERIGPARVVLLGEATHGTSEFYRMRARITRDLIIKKGFHFVAIEADWPDAARVDHYVRHFQYPPSEWTAFARFPTWMWRNAEMRDFVSWLRKHNGGVERNKRVACHGLDLYSLYDSIRSVLNYLDEVDPQSARVARERYGCLTPWQRDPATYGHAALTGSYPTCEPHVVRALTDLLEKRRTYAEHDGDRFLDAEQNARLVANAERYYRIMYYGSRASWNLRDNHMFETLKNLLAYHGPDSKAVVWAHNSHVGNANATEMAARGEYNLGQLCRSEFGDGAYMVGFGTHSGTVAAASEWDGPMEIKAVRPSHPESYERLCHATGLPRFMLALSERGDLCGPSGLGKERLERAVGVIYRPDTELGSHYFRAVLPQQFDEFVWFDDSCAVTPLETAEIKGLPDTYPFGV</sequence>
<organism evidence="9 10">
    <name type="scientific">Bradyrhizobium elkanii</name>
    <dbReference type="NCBI Taxonomy" id="29448"/>
    <lineage>
        <taxon>Bacteria</taxon>
        <taxon>Pseudomonadati</taxon>
        <taxon>Pseudomonadota</taxon>
        <taxon>Alphaproteobacteria</taxon>
        <taxon>Hyphomicrobiales</taxon>
        <taxon>Nitrobacteraceae</taxon>
        <taxon>Bradyrhizobium</taxon>
    </lineage>
</organism>
<feature type="active site" evidence="7">
    <location>
        <position position="75"/>
    </location>
</feature>
<dbReference type="HAMAP" id="MF_00090">
    <property type="entry name" value="PIMT"/>
    <property type="match status" value="1"/>
</dbReference>
<evidence type="ECO:0000256" key="2">
    <source>
        <dbReference type="ARBA" id="ARBA00005369"/>
    </source>
</evidence>
<dbReference type="CDD" id="cd14728">
    <property type="entry name" value="Ere-like"/>
    <property type="match status" value="1"/>
</dbReference>
<dbReference type="NCBIfam" id="NF001453">
    <property type="entry name" value="PRK00312.1"/>
    <property type="match status" value="1"/>
</dbReference>
<dbReference type="InterPro" id="IPR000682">
    <property type="entry name" value="PCMT"/>
</dbReference>
<dbReference type="GO" id="GO:0046677">
    <property type="term" value="P:response to antibiotic"/>
    <property type="evidence" value="ECO:0007669"/>
    <property type="project" value="InterPro"/>
</dbReference>
<dbReference type="InterPro" id="IPR007815">
    <property type="entry name" value="Emycin_Estase"/>
</dbReference>
<dbReference type="InterPro" id="IPR029063">
    <property type="entry name" value="SAM-dependent_MTases_sf"/>
</dbReference>
<dbReference type="Pfam" id="PF05139">
    <property type="entry name" value="Erythro_esteras"/>
    <property type="match status" value="1"/>
</dbReference>
<keyword evidence="4 7" id="KW-0489">Methyltransferase</keyword>
<dbReference type="InterPro" id="IPR052036">
    <property type="entry name" value="Hydrolase/PRTase-associated"/>
</dbReference>
<dbReference type="Gene3D" id="3.30.1870.10">
    <property type="entry name" value="EreA-like, domain 2"/>
    <property type="match status" value="1"/>
</dbReference>
<evidence type="ECO:0000313" key="9">
    <source>
        <dbReference type="EMBL" id="TKV81190.1"/>
    </source>
</evidence>
<evidence type="ECO:0000256" key="5">
    <source>
        <dbReference type="ARBA" id="ARBA00022679"/>
    </source>
</evidence>
<evidence type="ECO:0000256" key="6">
    <source>
        <dbReference type="ARBA" id="ARBA00022691"/>
    </source>
</evidence>
<dbReference type="SUPFAM" id="SSF53335">
    <property type="entry name" value="S-adenosyl-L-methionine-dependent methyltransferases"/>
    <property type="match status" value="1"/>
</dbReference>
<evidence type="ECO:0000256" key="4">
    <source>
        <dbReference type="ARBA" id="ARBA00022603"/>
    </source>
</evidence>
<accession>A0A4U6S215</accession>
<dbReference type="EC" id="2.1.1.77" evidence="7"/>
<feature type="compositionally biased region" description="Polar residues" evidence="8">
    <location>
        <begin position="1"/>
        <end position="18"/>
    </location>
</feature>
<dbReference type="PANTHER" id="PTHR31299:SF0">
    <property type="entry name" value="ESTERASE, PUTATIVE (AFU_ORTHOLOGUE AFUA_1G05850)-RELATED"/>
    <property type="match status" value="1"/>
</dbReference>
<dbReference type="Gene3D" id="1.20.1440.30">
    <property type="entry name" value="Biosynthetic Protein domain"/>
    <property type="match status" value="1"/>
</dbReference>
<comment type="function">
    <text evidence="7">Catalyzes the methyl esterification of L-isoaspartyl residues in peptides and proteins that result from spontaneous decomposition of normal L-aspartyl and L-asparaginyl residues. It plays a role in the repair and/or degradation of damaged proteins.</text>
</comment>
<comment type="caution">
    <text evidence="9">The sequence shown here is derived from an EMBL/GenBank/DDBJ whole genome shotgun (WGS) entry which is preliminary data.</text>
</comment>
<dbReference type="Gene3D" id="3.40.50.150">
    <property type="entry name" value="Vaccinia Virus protein VP39"/>
    <property type="match status" value="1"/>
</dbReference>
<dbReference type="PANTHER" id="PTHR31299">
    <property type="entry name" value="ESTERASE, PUTATIVE (AFU_ORTHOLOGUE AFUA_1G05850)-RELATED"/>
    <property type="match status" value="1"/>
</dbReference>
<dbReference type="PROSITE" id="PS01279">
    <property type="entry name" value="PCMT"/>
    <property type="match status" value="1"/>
</dbReference>
<feature type="region of interest" description="Disordered" evidence="8">
    <location>
        <begin position="1"/>
        <end position="22"/>
    </location>
</feature>